<dbReference type="Proteomes" id="UP000325536">
    <property type="component" value="Chromosome"/>
</dbReference>
<gene>
    <name evidence="5" type="ORF">D0T90_08625</name>
</gene>
<name>A0A5P3MTY4_NEIAN</name>
<dbReference type="GO" id="GO:0003700">
    <property type="term" value="F:DNA-binding transcription factor activity"/>
    <property type="evidence" value="ECO:0007669"/>
    <property type="project" value="InterPro"/>
</dbReference>
<proteinExistence type="predicted"/>
<dbReference type="KEGG" id="naq:D0T90_08625"/>
<evidence type="ECO:0000256" key="1">
    <source>
        <dbReference type="ARBA" id="ARBA00023015"/>
    </source>
</evidence>
<keyword evidence="3" id="KW-0804">Transcription</keyword>
<evidence type="ECO:0000259" key="4">
    <source>
        <dbReference type="PROSITE" id="PS50995"/>
    </source>
</evidence>
<dbReference type="InterPro" id="IPR000835">
    <property type="entry name" value="HTH_MarR-typ"/>
</dbReference>
<dbReference type="Gene3D" id="6.10.250.820">
    <property type="match status" value="1"/>
</dbReference>
<accession>A0A5P3MTY4</accession>
<dbReference type="PANTHER" id="PTHR42756">
    <property type="entry name" value="TRANSCRIPTIONAL REGULATOR, MARR"/>
    <property type="match status" value="1"/>
</dbReference>
<sequence length="151" mass="17259">MHTMKEISRLMLKIQLLYSQWAKQQGLNYNTLAVLFTLATKGRCTQKQIGELWHLPKQTVFSICRQLAEKGHIGFEQNTNGDGREKIMFLTESGTAYAKPVAEKMQAMETLALQRFGADNSRQLLAQMARLADILAETMHNRHMMADDTDR</sequence>
<evidence type="ECO:0000256" key="2">
    <source>
        <dbReference type="ARBA" id="ARBA00023125"/>
    </source>
</evidence>
<dbReference type="RefSeq" id="WP_123794887.1">
    <property type="nucleotide sequence ID" value="NZ_CP031699.1"/>
</dbReference>
<dbReference type="OrthoDB" id="3232829at2"/>
<organism evidence="5 6">
    <name type="scientific">Neisseria animalis</name>
    <dbReference type="NCBI Taxonomy" id="492"/>
    <lineage>
        <taxon>Bacteria</taxon>
        <taxon>Pseudomonadati</taxon>
        <taxon>Pseudomonadota</taxon>
        <taxon>Betaproteobacteria</taxon>
        <taxon>Neisseriales</taxon>
        <taxon>Neisseriaceae</taxon>
        <taxon>Neisseria</taxon>
    </lineage>
</organism>
<dbReference type="PROSITE" id="PS50995">
    <property type="entry name" value="HTH_MARR_2"/>
    <property type="match status" value="1"/>
</dbReference>
<dbReference type="EMBL" id="CP031699">
    <property type="protein sequence ID" value="QEY24525.1"/>
    <property type="molecule type" value="Genomic_DNA"/>
</dbReference>
<keyword evidence="2" id="KW-0238">DNA-binding</keyword>
<reference evidence="5 6" key="1">
    <citation type="submission" date="2018-08" db="EMBL/GenBank/DDBJ databases">
        <title>Neisseria animalis ATCC 49930 complete genome.</title>
        <authorList>
            <person name="Veseli I.A."/>
            <person name="Mascarenhas dos Santos A.C."/>
            <person name="Buttler R."/>
            <person name="Pombert J.-F."/>
        </authorList>
    </citation>
    <scope>NUCLEOTIDE SEQUENCE [LARGE SCALE GENOMIC DNA]</scope>
    <source>
        <strain evidence="5 6">ATCC 49930</strain>
    </source>
</reference>
<keyword evidence="6" id="KW-1185">Reference proteome</keyword>
<keyword evidence="1" id="KW-0805">Transcription regulation</keyword>
<dbReference type="PANTHER" id="PTHR42756:SF1">
    <property type="entry name" value="TRANSCRIPTIONAL REPRESSOR OF EMRAB OPERON"/>
    <property type="match status" value="1"/>
</dbReference>
<evidence type="ECO:0000313" key="5">
    <source>
        <dbReference type="EMBL" id="QEY24525.1"/>
    </source>
</evidence>
<dbReference type="Gene3D" id="1.10.10.10">
    <property type="entry name" value="Winged helix-like DNA-binding domain superfamily/Winged helix DNA-binding domain"/>
    <property type="match status" value="1"/>
</dbReference>
<dbReference type="SUPFAM" id="SSF46785">
    <property type="entry name" value="Winged helix' DNA-binding domain"/>
    <property type="match status" value="1"/>
</dbReference>
<dbReference type="InterPro" id="IPR036390">
    <property type="entry name" value="WH_DNA-bd_sf"/>
</dbReference>
<feature type="domain" description="HTH marR-type" evidence="4">
    <location>
        <begin position="1"/>
        <end position="133"/>
    </location>
</feature>
<dbReference type="AlphaFoldDB" id="A0A5P3MTY4"/>
<dbReference type="InterPro" id="IPR036388">
    <property type="entry name" value="WH-like_DNA-bd_sf"/>
</dbReference>
<dbReference type="SMART" id="SM00347">
    <property type="entry name" value="HTH_MARR"/>
    <property type="match status" value="1"/>
</dbReference>
<dbReference type="GO" id="GO:0003677">
    <property type="term" value="F:DNA binding"/>
    <property type="evidence" value="ECO:0007669"/>
    <property type="project" value="UniProtKB-KW"/>
</dbReference>
<evidence type="ECO:0000313" key="6">
    <source>
        <dbReference type="Proteomes" id="UP000325536"/>
    </source>
</evidence>
<evidence type="ECO:0000256" key="3">
    <source>
        <dbReference type="ARBA" id="ARBA00023163"/>
    </source>
</evidence>
<dbReference type="Pfam" id="PF12802">
    <property type="entry name" value="MarR_2"/>
    <property type="match status" value="1"/>
</dbReference>
<protein>
    <submittedName>
        <fullName evidence="5">MarR family transcriptional regulator</fullName>
    </submittedName>
</protein>